<evidence type="ECO:0000313" key="2">
    <source>
        <dbReference type="Proteomes" id="UP000304928"/>
    </source>
</evidence>
<comment type="caution">
    <text evidence="1">The sequence shown here is derived from an EMBL/GenBank/DDBJ whole genome shotgun (WGS) entry which is preliminary data.</text>
</comment>
<protein>
    <submittedName>
        <fullName evidence="1">Uncharacterized protein</fullName>
    </submittedName>
</protein>
<gene>
    <name evidence="1" type="ORF">D6D15_05462</name>
</gene>
<dbReference type="Proteomes" id="UP000304928">
    <property type="component" value="Unassembled WGS sequence"/>
</dbReference>
<dbReference type="EMBL" id="QZAR01000087">
    <property type="protein sequence ID" value="THW89172.1"/>
    <property type="molecule type" value="Genomic_DNA"/>
</dbReference>
<accession>A0A4S9B899</accession>
<dbReference type="AlphaFoldDB" id="A0A4S9B899"/>
<sequence length="194" mass="21718">MSFFVSQGEVDALKEAVAECLTARIDDNINFRFAGGDDCNSSISYKADERLLELQGDHIQLEDDCSDYVFDKWIAKRPVRRLDISDCELYGTGEEIMARYLRPFADLQEIRFDRVLLDKDPDWSAILNYLADHHDLVRCSLSKLECWIDAAIRGQNVTDLPGGCATFVAEGEAMAAGLREIAILSKKSAATSKL</sequence>
<name>A0A4S9B899_AURPU</name>
<evidence type="ECO:0000313" key="1">
    <source>
        <dbReference type="EMBL" id="THW89172.1"/>
    </source>
</evidence>
<organism evidence="1 2">
    <name type="scientific">Aureobasidium pullulans</name>
    <name type="common">Black yeast</name>
    <name type="synonym">Pullularia pullulans</name>
    <dbReference type="NCBI Taxonomy" id="5580"/>
    <lineage>
        <taxon>Eukaryota</taxon>
        <taxon>Fungi</taxon>
        <taxon>Dikarya</taxon>
        <taxon>Ascomycota</taxon>
        <taxon>Pezizomycotina</taxon>
        <taxon>Dothideomycetes</taxon>
        <taxon>Dothideomycetidae</taxon>
        <taxon>Dothideales</taxon>
        <taxon>Saccotheciaceae</taxon>
        <taxon>Aureobasidium</taxon>
    </lineage>
</organism>
<reference evidence="1 2" key="1">
    <citation type="submission" date="2018-10" db="EMBL/GenBank/DDBJ databases">
        <title>Fifty Aureobasidium pullulans genomes reveal a recombining polyextremotolerant generalist.</title>
        <authorList>
            <person name="Gostincar C."/>
            <person name="Turk M."/>
            <person name="Zajc J."/>
            <person name="Gunde-Cimerman N."/>
        </authorList>
    </citation>
    <scope>NUCLEOTIDE SEQUENCE [LARGE SCALE GENOMIC DNA]</scope>
    <source>
        <strain evidence="1 2">EXF-10507</strain>
    </source>
</reference>
<proteinExistence type="predicted"/>